<sequence length="107" mass="11671">MSPRPDPPDTLLLDEMFSPLIAASLVARGIDCQAAAAQPTLRSLDDHDVLEAALDAGRILVTNNVVDFEILRRRREAEGRPVPGFVYTSDGRFPRDRAFGGRLVAAL</sequence>
<accession>T0ZD51</accession>
<reference evidence="2" key="1">
    <citation type="submission" date="2013-08" db="EMBL/GenBank/DDBJ databases">
        <authorList>
            <person name="Mendez C."/>
            <person name="Richter M."/>
            <person name="Ferrer M."/>
            <person name="Sanchez J."/>
        </authorList>
    </citation>
    <scope>NUCLEOTIDE SEQUENCE</scope>
</reference>
<dbReference type="EMBL" id="AUZX01015939">
    <property type="protein sequence ID" value="EQD27730.1"/>
    <property type="molecule type" value="Genomic_DNA"/>
</dbReference>
<organism evidence="2">
    <name type="scientific">mine drainage metagenome</name>
    <dbReference type="NCBI Taxonomy" id="410659"/>
    <lineage>
        <taxon>unclassified sequences</taxon>
        <taxon>metagenomes</taxon>
        <taxon>ecological metagenomes</taxon>
    </lineage>
</organism>
<comment type="caution">
    <text evidence="2">The sequence shown here is derived from an EMBL/GenBank/DDBJ whole genome shotgun (WGS) entry which is preliminary data.</text>
</comment>
<feature type="non-terminal residue" evidence="2">
    <location>
        <position position="107"/>
    </location>
</feature>
<dbReference type="InterPro" id="IPR041049">
    <property type="entry name" value="DUF5615"/>
</dbReference>
<feature type="domain" description="DUF5615" evidence="1">
    <location>
        <begin position="11"/>
        <end position="81"/>
    </location>
</feature>
<evidence type="ECO:0000259" key="1">
    <source>
        <dbReference type="Pfam" id="PF18480"/>
    </source>
</evidence>
<dbReference type="Pfam" id="PF18480">
    <property type="entry name" value="DUF5615"/>
    <property type="match status" value="1"/>
</dbReference>
<protein>
    <recommendedName>
        <fullName evidence="1">DUF5615 domain-containing protein</fullName>
    </recommendedName>
</protein>
<proteinExistence type="predicted"/>
<dbReference type="AlphaFoldDB" id="T0ZD51"/>
<name>T0ZD51_9ZZZZ</name>
<gene>
    <name evidence="2" type="ORF">B1A_21567</name>
</gene>
<evidence type="ECO:0000313" key="2">
    <source>
        <dbReference type="EMBL" id="EQD27730.1"/>
    </source>
</evidence>
<reference evidence="2" key="2">
    <citation type="journal article" date="2014" name="ISME J.">
        <title>Microbial stratification in low pH oxic and suboxic macroscopic growths along an acid mine drainage.</title>
        <authorList>
            <person name="Mendez-Garcia C."/>
            <person name="Mesa V."/>
            <person name="Sprenger R.R."/>
            <person name="Richter M."/>
            <person name="Diez M.S."/>
            <person name="Solano J."/>
            <person name="Bargiela R."/>
            <person name="Golyshina O.V."/>
            <person name="Manteca A."/>
            <person name="Ramos J.L."/>
            <person name="Gallego J.R."/>
            <person name="Llorente I."/>
            <person name="Martins Dos Santos V.A."/>
            <person name="Jensen O.N."/>
            <person name="Pelaez A.I."/>
            <person name="Sanchez J."/>
            <person name="Ferrer M."/>
        </authorList>
    </citation>
    <scope>NUCLEOTIDE SEQUENCE</scope>
</reference>